<evidence type="ECO:0000313" key="2">
    <source>
        <dbReference type="Proteomes" id="UP000199695"/>
    </source>
</evidence>
<reference evidence="1 2" key="1">
    <citation type="submission" date="2016-10" db="EMBL/GenBank/DDBJ databases">
        <authorList>
            <person name="de Groot N.N."/>
        </authorList>
    </citation>
    <scope>NUCLEOTIDE SEQUENCE [LARGE SCALE GENOMIC DNA]</scope>
    <source>
        <strain evidence="1 2">DSM 46701</strain>
    </source>
</reference>
<accession>A0A1H8HAM4</accession>
<keyword evidence="2" id="KW-1185">Reference proteome</keyword>
<protein>
    <submittedName>
        <fullName evidence="1">Uncharacterized protein</fullName>
    </submittedName>
</protein>
<dbReference type="RefSeq" id="WP_089970776.1">
    <property type="nucleotide sequence ID" value="NZ_FOCQ01000013.1"/>
</dbReference>
<evidence type="ECO:0000313" key="1">
    <source>
        <dbReference type="EMBL" id="SEN53130.1"/>
    </source>
</evidence>
<gene>
    <name evidence="1" type="ORF">SAMN05444955_113113</name>
</gene>
<organism evidence="1 2">
    <name type="scientific">Lihuaxuella thermophila</name>
    <dbReference type="NCBI Taxonomy" id="1173111"/>
    <lineage>
        <taxon>Bacteria</taxon>
        <taxon>Bacillati</taxon>
        <taxon>Bacillota</taxon>
        <taxon>Bacilli</taxon>
        <taxon>Bacillales</taxon>
        <taxon>Thermoactinomycetaceae</taxon>
        <taxon>Lihuaxuella</taxon>
    </lineage>
</organism>
<dbReference type="Proteomes" id="UP000199695">
    <property type="component" value="Unassembled WGS sequence"/>
</dbReference>
<dbReference type="EMBL" id="FOCQ01000013">
    <property type="protein sequence ID" value="SEN53130.1"/>
    <property type="molecule type" value="Genomic_DNA"/>
</dbReference>
<dbReference type="STRING" id="1173111.SAMN05444955_113113"/>
<dbReference type="AlphaFoldDB" id="A0A1H8HAM4"/>
<name>A0A1H8HAM4_9BACL</name>
<sequence length="73" mass="8646">MKPALDEKLISLNQQEIDEILTALETRIEKIEEQVRVCSTFYPEKPDLAKYWSRRLEASQSVLESFRQKVYGR</sequence>
<proteinExistence type="predicted"/>